<evidence type="ECO:0000256" key="1">
    <source>
        <dbReference type="ARBA" id="ARBA00004141"/>
    </source>
</evidence>
<dbReference type="EnsemblPlants" id="Pp3c6_11380V3.5">
    <property type="protein sequence ID" value="Pp3c6_11380V3.5"/>
    <property type="gene ID" value="Pp3c6_11380"/>
</dbReference>
<dbReference type="Gramene" id="Pp3c6_11380V3.2">
    <property type="protein sequence ID" value="Pp3c6_11380V3.2"/>
    <property type="gene ID" value="Pp3c6_11380"/>
</dbReference>
<reference evidence="14" key="3">
    <citation type="submission" date="2020-12" db="UniProtKB">
        <authorList>
            <consortium name="EnsemblPlants"/>
        </authorList>
    </citation>
    <scope>IDENTIFICATION</scope>
</reference>
<dbReference type="PaxDb" id="3218-PP1S113_117V6.2"/>
<feature type="transmembrane region" description="Helical" evidence="11">
    <location>
        <begin position="309"/>
        <end position="326"/>
    </location>
</feature>
<dbReference type="KEGG" id="ppp:112283878"/>
<dbReference type="Gene3D" id="6.10.140.1330">
    <property type="match status" value="1"/>
</dbReference>
<feature type="transmembrane region" description="Helical" evidence="11">
    <location>
        <begin position="388"/>
        <end position="408"/>
    </location>
</feature>
<dbReference type="Proteomes" id="UP000006727">
    <property type="component" value="Chromosome 6"/>
</dbReference>
<keyword evidence="4 11" id="KW-1133">Transmembrane helix</keyword>
<feature type="transmembrane region" description="Helical" evidence="11">
    <location>
        <begin position="88"/>
        <end position="105"/>
    </location>
</feature>
<accession>A9SSI2</accession>
<dbReference type="PANTHER" id="PTHR10110">
    <property type="entry name" value="SODIUM/HYDROGEN EXCHANGER"/>
    <property type="match status" value="1"/>
</dbReference>
<name>A9SSI2_PHYPA</name>
<evidence type="ECO:0000313" key="13">
    <source>
        <dbReference type="EMBL" id="PNR52445.1"/>
    </source>
</evidence>
<feature type="transmembrane region" description="Helical" evidence="11">
    <location>
        <begin position="59"/>
        <end position="76"/>
    </location>
</feature>
<dbReference type="AlphaFoldDB" id="A9SSI2"/>
<feature type="domain" description="Cation/H+ exchanger transmembrane" evidence="12">
    <location>
        <begin position="44"/>
        <end position="447"/>
    </location>
</feature>
<evidence type="ECO:0000256" key="6">
    <source>
        <dbReference type="ARBA" id="ARBA00023065"/>
    </source>
</evidence>
<dbReference type="EMBL" id="ABEU02000006">
    <property type="protein sequence ID" value="PNR52445.1"/>
    <property type="molecule type" value="Genomic_DNA"/>
</dbReference>
<evidence type="ECO:0000256" key="4">
    <source>
        <dbReference type="ARBA" id="ARBA00022989"/>
    </source>
</evidence>
<dbReference type="FunCoup" id="A9SSI2">
    <property type="interactions" value="145"/>
</dbReference>
<dbReference type="GO" id="GO:0071805">
    <property type="term" value="P:potassium ion transmembrane transport"/>
    <property type="evidence" value="ECO:0000318"/>
    <property type="project" value="GO_Central"/>
</dbReference>
<keyword evidence="6" id="KW-0406">Ion transport</keyword>
<dbReference type="HOGENOM" id="CLU_005912_11_2_1"/>
<dbReference type="GO" id="GO:0051453">
    <property type="term" value="P:regulation of intracellular pH"/>
    <property type="evidence" value="ECO:0000318"/>
    <property type="project" value="GO_Central"/>
</dbReference>
<dbReference type="Gramene" id="Pp3c6_11380V3.1">
    <property type="protein sequence ID" value="Pp3c6_11380V3.1"/>
    <property type="gene ID" value="Pp3c6_11380"/>
</dbReference>
<gene>
    <name evidence="14" type="primary">LOC112283878</name>
    <name evidence="13" type="ORF">PHYPA_008819</name>
</gene>
<dbReference type="GeneID" id="112283878"/>
<feature type="transmembrane region" description="Helical" evidence="11">
    <location>
        <begin position="178"/>
        <end position="201"/>
    </location>
</feature>
<keyword evidence="3 11" id="KW-0812">Transmembrane</keyword>
<keyword evidence="5" id="KW-0915">Sodium</keyword>
<evidence type="ECO:0000313" key="15">
    <source>
        <dbReference type="Proteomes" id="UP000006727"/>
    </source>
</evidence>
<evidence type="ECO:0000256" key="10">
    <source>
        <dbReference type="ARBA" id="ARBA00047912"/>
    </source>
</evidence>
<evidence type="ECO:0000313" key="14">
    <source>
        <dbReference type="EnsemblPlants" id="Pp3c6_11380V3.1"/>
    </source>
</evidence>
<dbReference type="PANTHER" id="PTHR10110:SF197">
    <property type="entry name" value="SODIUM_HYDROGEN EXCHANGER"/>
    <property type="match status" value="1"/>
</dbReference>
<reference evidence="13 15" key="2">
    <citation type="journal article" date="2018" name="Plant J.">
        <title>The Physcomitrella patens chromosome-scale assembly reveals moss genome structure and evolution.</title>
        <authorList>
            <person name="Lang D."/>
            <person name="Ullrich K.K."/>
            <person name="Murat F."/>
            <person name="Fuchs J."/>
            <person name="Jenkins J."/>
            <person name="Haas F.B."/>
            <person name="Piednoel M."/>
            <person name="Gundlach H."/>
            <person name="Van Bel M."/>
            <person name="Meyberg R."/>
            <person name="Vives C."/>
            <person name="Morata J."/>
            <person name="Symeonidi A."/>
            <person name="Hiss M."/>
            <person name="Muchero W."/>
            <person name="Kamisugi Y."/>
            <person name="Saleh O."/>
            <person name="Blanc G."/>
            <person name="Decker E.L."/>
            <person name="van Gessel N."/>
            <person name="Grimwood J."/>
            <person name="Hayes R.D."/>
            <person name="Graham S.W."/>
            <person name="Gunter L.E."/>
            <person name="McDaniel S.F."/>
            <person name="Hoernstein S.N.W."/>
            <person name="Larsson A."/>
            <person name="Li F.W."/>
            <person name="Perroud P.F."/>
            <person name="Phillips J."/>
            <person name="Ranjan P."/>
            <person name="Rokshar D.S."/>
            <person name="Rothfels C.J."/>
            <person name="Schneider L."/>
            <person name="Shu S."/>
            <person name="Stevenson D.W."/>
            <person name="Thummler F."/>
            <person name="Tillich M."/>
            <person name="Villarreal Aguilar J.C."/>
            <person name="Widiez T."/>
            <person name="Wong G.K."/>
            <person name="Wymore A."/>
            <person name="Zhang Y."/>
            <person name="Zimmer A.D."/>
            <person name="Quatrano R.S."/>
            <person name="Mayer K.F.X."/>
            <person name="Goodstein D."/>
            <person name="Casacuberta J.M."/>
            <person name="Vandepoele K."/>
            <person name="Reski R."/>
            <person name="Cuming A.C."/>
            <person name="Tuskan G.A."/>
            <person name="Maumus F."/>
            <person name="Salse J."/>
            <person name="Schmutz J."/>
            <person name="Rensing S.A."/>
        </authorList>
    </citation>
    <scope>NUCLEOTIDE SEQUENCE [LARGE SCALE GENOMIC DNA]</scope>
    <source>
        <strain evidence="14 15">cv. Gransden 2004</strain>
    </source>
</reference>
<feature type="transmembrane region" description="Helical" evidence="11">
    <location>
        <begin position="347"/>
        <end position="368"/>
    </location>
</feature>
<protein>
    <recommendedName>
        <fullName evidence="12">Cation/H+ exchanger transmembrane domain-containing protein</fullName>
    </recommendedName>
</protein>
<dbReference type="InterPro" id="IPR018422">
    <property type="entry name" value="Cation/H_exchanger_CPA1"/>
</dbReference>
<feature type="transmembrane region" description="Helical" evidence="11">
    <location>
        <begin position="117"/>
        <end position="140"/>
    </location>
</feature>
<feature type="transmembrane region" description="Helical" evidence="11">
    <location>
        <begin position="25"/>
        <end position="47"/>
    </location>
</feature>
<evidence type="ECO:0000256" key="3">
    <source>
        <dbReference type="ARBA" id="ARBA00022692"/>
    </source>
</evidence>
<evidence type="ECO:0000256" key="8">
    <source>
        <dbReference type="ARBA" id="ARBA00023201"/>
    </source>
</evidence>
<sequence>MVTNDVLGVAHSLLLKTPDLRDDHMHVVSICLFVFLLCACIVFGHLLEENRWMNESITALLLGLCTGVVVLISSNGQSSHVLKFDEELFFIYLLPPIIFNAGFQVKKKEFFRNFIAIMLFGVIGVFISFAVISTGSWYLFPKLGLNLSMRDILAIGVIFSATDSVCTLQVLNQDETPLLYSLVFGEGVVNDATSVVLFRAVQSYNFDRFSPLEDLQIGCNFLYLFSSSCILGIASGLISAYIIKTMYFGRHSTDREIAIMILMAYLSYILAELFYLSGILSVFFCGIVMSHYTWHNVTENSRTTTRHSFATMSFIAETFIFLYVGMDALDLDKWKTTQSSFKESAGLFGSLMCLILLGRAAFVFPLSALSNYSTKSPGAKINLRQMIIIWWAGLMRGAVSIALAFNQFTQGGDAKTSKQATSMVTTINIVLFSTIVFGTATKPLISWLLPPHLRSNYGDSAGLSPKVSLDVDFHMPLLMDTEHDGNGTNDRTVISQILHGLPRPQSIGMLLTAPRSTIHYVWRKFDDAYMRPMFGGRGYVRLMSRRSMDIPEENEDLEDEDQN</sequence>
<dbReference type="GO" id="GO:0005886">
    <property type="term" value="C:plasma membrane"/>
    <property type="evidence" value="ECO:0000318"/>
    <property type="project" value="GO_Central"/>
</dbReference>
<dbReference type="RefSeq" id="XP_024378952.1">
    <property type="nucleotide sequence ID" value="XM_024523184.2"/>
</dbReference>
<comment type="catalytic activity">
    <reaction evidence="9">
        <text>Na(+)(in) + H(+)(out) = Na(+)(out) + H(+)(in)</text>
        <dbReference type="Rhea" id="RHEA:29419"/>
        <dbReference type="ChEBI" id="CHEBI:15378"/>
        <dbReference type="ChEBI" id="CHEBI:29101"/>
    </reaction>
</comment>
<keyword evidence="7 11" id="KW-0472">Membrane</keyword>
<evidence type="ECO:0000259" key="12">
    <source>
        <dbReference type="Pfam" id="PF00999"/>
    </source>
</evidence>
<dbReference type="EnsemblPlants" id="Pp3c6_11380V3.1">
    <property type="protein sequence ID" value="Pp3c6_11380V3.1"/>
    <property type="gene ID" value="Pp3c6_11380"/>
</dbReference>
<keyword evidence="15" id="KW-1185">Reference proteome</keyword>
<dbReference type="GO" id="GO:0098719">
    <property type="term" value="P:sodium ion import across plasma membrane"/>
    <property type="evidence" value="ECO:0000318"/>
    <property type="project" value="GO_Central"/>
</dbReference>
<comment type="catalytic activity">
    <reaction evidence="10">
        <text>K(+)(in) + H(+)(out) = K(+)(out) + H(+)(in)</text>
        <dbReference type="Rhea" id="RHEA:29467"/>
        <dbReference type="ChEBI" id="CHEBI:15378"/>
        <dbReference type="ChEBI" id="CHEBI:29103"/>
    </reaction>
</comment>
<evidence type="ECO:0000256" key="2">
    <source>
        <dbReference type="ARBA" id="ARBA00022448"/>
    </source>
</evidence>
<dbReference type="Pfam" id="PF00999">
    <property type="entry name" value="Na_H_Exchanger"/>
    <property type="match status" value="1"/>
</dbReference>
<dbReference type="EnsemblPlants" id="Pp3c6_11380V3.2">
    <property type="protein sequence ID" value="Pp3c6_11380V3.2"/>
    <property type="gene ID" value="Pp3c6_11380"/>
</dbReference>
<dbReference type="PRINTS" id="PR01084">
    <property type="entry name" value="NAHEXCHNGR"/>
</dbReference>
<feature type="transmembrane region" description="Helical" evidence="11">
    <location>
        <begin position="420"/>
        <end position="440"/>
    </location>
</feature>
<keyword evidence="8" id="KW-0739">Sodium transport</keyword>
<dbReference type="GO" id="GO:0015385">
    <property type="term" value="F:sodium:proton antiporter activity"/>
    <property type="evidence" value="ECO:0000318"/>
    <property type="project" value="GO_Central"/>
</dbReference>
<evidence type="ECO:0000256" key="9">
    <source>
        <dbReference type="ARBA" id="ARBA00047524"/>
    </source>
</evidence>
<dbReference type="InterPro" id="IPR006153">
    <property type="entry name" value="Cation/H_exchanger_TM"/>
</dbReference>
<dbReference type="eggNOG" id="KOG1965">
    <property type="taxonomic scope" value="Eukaryota"/>
</dbReference>
<dbReference type="Gramene" id="Pp3c6_11380V3.5">
    <property type="protein sequence ID" value="Pp3c6_11380V3.5"/>
    <property type="gene ID" value="Pp3c6_11380"/>
</dbReference>
<feature type="transmembrane region" description="Helical" evidence="11">
    <location>
        <begin position="264"/>
        <end position="289"/>
    </location>
</feature>
<proteinExistence type="predicted"/>
<keyword evidence="2" id="KW-0813">Transport</keyword>
<evidence type="ECO:0000256" key="11">
    <source>
        <dbReference type="SAM" id="Phobius"/>
    </source>
</evidence>
<organism evidence="13">
    <name type="scientific">Physcomitrium patens</name>
    <name type="common">Spreading-leaved earth moss</name>
    <name type="synonym">Physcomitrella patens</name>
    <dbReference type="NCBI Taxonomy" id="3218"/>
    <lineage>
        <taxon>Eukaryota</taxon>
        <taxon>Viridiplantae</taxon>
        <taxon>Streptophyta</taxon>
        <taxon>Embryophyta</taxon>
        <taxon>Bryophyta</taxon>
        <taxon>Bryophytina</taxon>
        <taxon>Bryopsida</taxon>
        <taxon>Funariidae</taxon>
        <taxon>Funariales</taxon>
        <taxon>Funariaceae</taxon>
        <taxon>Physcomitrium</taxon>
    </lineage>
</organism>
<evidence type="ECO:0000256" key="7">
    <source>
        <dbReference type="ARBA" id="ARBA00023136"/>
    </source>
</evidence>
<dbReference type="InterPro" id="IPR004709">
    <property type="entry name" value="NaH_exchanger"/>
</dbReference>
<feature type="transmembrane region" description="Helical" evidence="11">
    <location>
        <begin position="221"/>
        <end position="243"/>
    </location>
</feature>
<comment type="subcellular location">
    <subcellularLocation>
        <location evidence="1">Membrane</location>
        <topology evidence="1">Multi-pass membrane protein</topology>
    </subcellularLocation>
</comment>
<reference evidence="13 15" key="1">
    <citation type="journal article" date="2008" name="Science">
        <title>The Physcomitrella genome reveals evolutionary insights into the conquest of land by plants.</title>
        <authorList>
            <person name="Rensing S."/>
            <person name="Lang D."/>
            <person name="Zimmer A."/>
            <person name="Terry A."/>
            <person name="Salamov A."/>
            <person name="Shapiro H."/>
            <person name="Nishiyama T."/>
            <person name="Perroud P.-F."/>
            <person name="Lindquist E."/>
            <person name="Kamisugi Y."/>
            <person name="Tanahashi T."/>
            <person name="Sakakibara K."/>
            <person name="Fujita T."/>
            <person name="Oishi K."/>
            <person name="Shin-I T."/>
            <person name="Kuroki Y."/>
            <person name="Toyoda A."/>
            <person name="Suzuki Y."/>
            <person name="Hashimoto A."/>
            <person name="Yamaguchi K."/>
            <person name="Sugano A."/>
            <person name="Kohara Y."/>
            <person name="Fujiyama A."/>
            <person name="Anterola A."/>
            <person name="Aoki S."/>
            <person name="Ashton N."/>
            <person name="Barbazuk W.B."/>
            <person name="Barker E."/>
            <person name="Bennetzen J."/>
            <person name="Bezanilla M."/>
            <person name="Blankenship R."/>
            <person name="Cho S.H."/>
            <person name="Dutcher S."/>
            <person name="Estelle M."/>
            <person name="Fawcett J.A."/>
            <person name="Gundlach H."/>
            <person name="Hanada K."/>
            <person name="Heyl A."/>
            <person name="Hicks K.A."/>
            <person name="Hugh J."/>
            <person name="Lohr M."/>
            <person name="Mayer K."/>
            <person name="Melkozernov A."/>
            <person name="Murata T."/>
            <person name="Nelson D."/>
            <person name="Pils B."/>
            <person name="Prigge M."/>
            <person name="Reiss B."/>
            <person name="Renner T."/>
            <person name="Rombauts S."/>
            <person name="Rushton P."/>
            <person name="Sanderfoot A."/>
            <person name="Schween G."/>
            <person name="Shiu S.-H."/>
            <person name="Stueber K."/>
            <person name="Theodoulou F.L."/>
            <person name="Tu H."/>
            <person name="Van de Peer Y."/>
            <person name="Verrier P.J."/>
            <person name="Waters E."/>
            <person name="Wood A."/>
            <person name="Yang L."/>
            <person name="Cove D."/>
            <person name="Cuming A."/>
            <person name="Hasebe M."/>
            <person name="Lucas S."/>
            <person name="Mishler D.B."/>
            <person name="Reski R."/>
            <person name="Grigoriev I."/>
            <person name="Quatrano R.S."/>
            <person name="Boore J.L."/>
        </authorList>
    </citation>
    <scope>NUCLEOTIDE SEQUENCE [LARGE SCALE GENOMIC DNA]</scope>
    <source>
        <strain evidence="14 15">cv. Gransden 2004</strain>
    </source>
</reference>
<dbReference type="OrthoDB" id="196264at2759"/>
<dbReference type="OMA" id="DHLDHFW"/>
<evidence type="ECO:0000256" key="5">
    <source>
        <dbReference type="ARBA" id="ARBA00023053"/>
    </source>
</evidence>
<feature type="transmembrane region" description="Helical" evidence="11">
    <location>
        <begin position="152"/>
        <end position="171"/>
    </location>
</feature>
<dbReference type="GO" id="GO:0015386">
    <property type="term" value="F:potassium:proton antiporter activity"/>
    <property type="evidence" value="ECO:0000318"/>
    <property type="project" value="GO_Central"/>
</dbReference>